<gene>
    <name evidence="2" type="ORF">O3G_MSEX006482</name>
</gene>
<keyword evidence="1" id="KW-0472">Membrane</keyword>
<sequence length="193" mass="22181">MAKRNVYPGFYNHHTGTSFQNSHTKNSKWLTNMIIRCFWAVHAIMYQNYLAIATIFAVVALSFIIPDISKRIHATTELGDMKKVLDLMSTEVRLAEVACLTDVNDICNLHSAMQDDGTETSKVFCDLSLQTNEKVRSTRSEPVQVENKVGFFRRILFPVRNTSRKEITIMSYVYTDSFDDQRKVKNNTKISEL</sequence>
<feature type="transmembrane region" description="Helical" evidence="1">
    <location>
        <begin position="46"/>
        <end position="65"/>
    </location>
</feature>
<dbReference type="Proteomes" id="UP000791440">
    <property type="component" value="Unassembled WGS sequence"/>
</dbReference>
<comment type="caution">
    <text evidence="2">The sequence shown here is derived from an EMBL/GenBank/DDBJ whole genome shotgun (WGS) entry which is preliminary data.</text>
</comment>
<keyword evidence="3" id="KW-1185">Reference proteome</keyword>
<name>A0A921Z3Q4_MANSE</name>
<reference evidence="2" key="2">
    <citation type="submission" date="2020-12" db="EMBL/GenBank/DDBJ databases">
        <authorList>
            <person name="Kanost M."/>
        </authorList>
    </citation>
    <scope>NUCLEOTIDE SEQUENCE</scope>
</reference>
<evidence type="ECO:0000313" key="2">
    <source>
        <dbReference type="EMBL" id="KAG6450285.1"/>
    </source>
</evidence>
<organism evidence="2 3">
    <name type="scientific">Manduca sexta</name>
    <name type="common">Tobacco hawkmoth</name>
    <name type="synonym">Tobacco hornworm</name>
    <dbReference type="NCBI Taxonomy" id="7130"/>
    <lineage>
        <taxon>Eukaryota</taxon>
        <taxon>Metazoa</taxon>
        <taxon>Ecdysozoa</taxon>
        <taxon>Arthropoda</taxon>
        <taxon>Hexapoda</taxon>
        <taxon>Insecta</taxon>
        <taxon>Pterygota</taxon>
        <taxon>Neoptera</taxon>
        <taxon>Endopterygota</taxon>
        <taxon>Lepidoptera</taxon>
        <taxon>Glossata</taxon>
        <taxon>Ditrysia</taxon>
        <taxon>Bombycoidea</taxon>
        <taxon>Sphingidae</taxon>
        <taxon>Sphinginae</taxon>
        <taxon>Sphingini</taxon>
        <taxon>Manduca</taxon>
    </lineage>
</organism>
<dbReference type="EMBL" id="JH668385">
    <property type="protein sequence ID" value="KAG6450285.1"/>
    <property type="molecule type" value="Genomic_DNA"/>
</dbReference>
<evidence type="ECO:0000256" key="1">
    <source>
        <dbReference type="SAM" id="Phobius"/>
    </source>
</evidence>
<dbReference type="AlphaFoldDB" id="A0A921Z3Q4"/>
<reference evidence="2" key="1">
    <citation type="journal article" date="2016" name="Insect Biochem. Mol. Biol.">
        <title>Multifaceted biological insights from a draft genome sequence of the tobacco hornworm moth, Manduca sexta.</title>
        <authorList>
            <person name="Kanost M.R."/>
            <person name="Arrese E.L."/>
            <person name="Cao X."/>
            <person name="Chen Y.R."/>
            <person name="Chellapilla S."/>
            <person name="Goldsmith M.R."/>
            <person name="Grosse-Wilde E."/>
            <person name="Heckel D.G."/>
            <person name="Herndon N."/>
            <person name="Jiang H."/>
            <person name="Papanicolaou A."/>
            <person name="Qu J."/>
            <person name="Soulages J.L."/>
            <person name="Vogel H."/>
            <person name="Walters J."/>
            <person name="Waterhouse R.M."/>
            <person name="Ahn S.J."/>
            <person name="Almeida F.C."/>
            <person name="An C."/>
            <person name="Aqrawi P."/>
            <person name="Bretschneider A."/>
            <person name="Bryant W.B."/>
            <person name="Bucks S."/>
            <person name="Chao H."/>
            <person name="Chevignon G."/>
            <person name="Christen J.M."/>
            <person name="Clarke D.F."/>
            <person name="Dittmer N.T."/>
            <person name="Ferguson L.C.F."/>
            <person name="Garavelou S."/>
            <person name="Gordon K.H.J."/>
            <person name="Gunaratna R.T."/>
            <person name="Han Y."/>
            <person name="Hauser F."/>
            <person name="He Y."/>
            <person name="Heidel-Fischer H."/>
            <person name="Hirsh A."/>
            <person name="Hu Y."/>
            <person name="Jiang H."/>
            <person name="Kalra D."/>
            <person name="Klinner C."/>
            <person name="Konig C."/>
            <person name="Kovar C."/>
            <person name="Kroll A.R."/>
            <person name="Kuwar S.S."/>
            <person name="Lee S.L."/>
            <person name="Lehman R."/>
            <person name="Li K."/>
            <person name="Li Z."/>
            <person name="Liang H."/>
            <person name="Lovelace S."/>
            <person name="Lu Z."/>
            <person name="Mansfield J.H."/>
            <person name="McCulloch K.J."/>
            <person name="Mathew T."/>
            <person name="Morton B."/>
            <person name="Muzny D.M."/>
            <person name="Neunemann D."/>
            <person name="Ongeri F."/>
            <person name="Pauchet Y."/>
            <person name="Pu L.L."/>
            <person name="Pyrousis I."/>
            <person name="Rao X.J."/>
            <person name="Redding A."/>
            <person name="Roesel C."/>
            <person name="Sanchez-Gracia A."/>
            <person name="Schaack S."/>
            <person name="Shukla A."/>
            <person name="Tetreau G."/>
            <person name="Wang Y."/>
            <person name="Xiong G.H."/>
            <person name="Traut W."/>
            <person name="Walsh T.K."/>
            <person name="Worley K.C."/>
            <person name="Wu D."/>
            <person name="Wu W."/>
            <person name="Wu Y.Q."/>
            <person name="Zhang X."/>
            <person name="Zou Z."/>
            <person name="Zucker H."/>
            <person name="Briscoe A.D."/>
            <person name="Burmester T."/>
            <person name="Clem R.J."/>
            <person name="Feyereisen R."/>
            <person name="Grimmelikhuijzen C.J.P."/>
            <person name="Hamodrakas S.J."/>
            <person name="Hansson B.S."/>
            <person name="Huguet E."/>
            <person name="Jermiin L.S."/>
            <person name="Lan Q."/>
            <person name="Lehman H.K."/>
            <person name="Lorenzen M."/>
            <person name="Merzendorfer H."/>
            <person name="Michalopoulos I."/>
            <person name="Morton D.B."/>
            <person name="Muthukrishnan S."/>
            <person name="Oakeshott J.G."/>
            <person name="Palmer W."/>
            <person name="Park Y."/>
            <person name="Passarelli A.L."/>
            <person name="Rozas J."/>
            <person name="Schwartz L.M."/>
            <person name="Smith W."/>
            <person name="Southgate A."/>
            <person name="Vilcinskas A."/>
            <person name="Vogt R."/>
            <person name="Wang P."/>
            <person name="Werren J."/>
            <person name="Yu X.Q."/>
            <person name="Zhou J.J."/>
            <person name="Brown S.J."/>
            <person name="Scherer S.E."/>
            <person name="Richards S."/>
            <person name="Blissard G.W."/>
        </authorList>
    </citation>
    <scope>NUCLEOTIDE SEQUENCE</scope>
</reference>
<proteinExistence type="predicted"/>
<keyword evidence="1" id="KW-0812">Transmembrane</keyword>
<keyword evidence="1" id="KW-1133">Transmembrane helix</keyword>
<accession>A0A921Z3Q4</accession>
<evidence type="ECO:0000313" key="3">
    <source>
        <dbReference type="Proteomes" id="UP000791440"/>
    </source>
</evidence>
<protein>
    <submittedName>
        <fullName evidence="2">Uncharacterized protein</fullName>
    </submittedName>
</protein>